<feature type="compositionally biased region" description="Low complexity" evidence="1">
    <location>
        <begin position="138"/>
        <end position="152"/>
    </location>
</feature>
<feature type="region of interest" description="Disordered" evidence="1">
    <location>
        <begin position="231"/>
        <end position="283"/>
    </location>
</feature>
<gene>
    <name evidence="2" type="ORF">SPPG_08125</name>
</gene>
<dbReference type="Proteomes" id="UP000053201">
    <property type="component" value="Unassembled WGS sequence"/>
</dbReference>
<evidence type="ECO:0000313" key="2">
    <source>
        <dbReference type="EMBL" id="KNC96537.1"/>
    </source>
</evidence>
<evidence type="ECO:0000256" key="1">
    <source>
        <dbReference type="SAM" id="MobiDB-lite"/>
    </source>
</evidence>
<protein>
    <submittedName>
        <fullName evidence="2">Uncharacterized protein</fullName>
    </submittedName>
</protein>
<dbReference type="GeneID" id="27691302"/>
<dbReference type="OrthoDB" id="3814192at2759"/>
<feature type="region of interest" description="Disordered" evidence="1">
    <location>
        <begin position="1"/>
        <end position="212"/>
    </location>
</feature>
<name>A0A0L0H5P8_SPIPD</name>
<feature type="compositionally biased region" description="Polar residues" evidence="1">
    <location>
        <begin position="26"/>
        <end position="35"/>
    </location>
</feature>
<feature type="compositionally biased region" description="Low complexity" evidence="1">
    <location>
        <begin position="97"/>
        <end position="118"/>
    </location>
</feature>
<evidence type="ECO:0000313" key="3">
    <source>
        <dbReference type="Proteomes" id="UP000053201"/>
    </source>
</evidence>
<reference evidence="2 3" key="1">
    <citation type="submission" date="2009-08" db="EMBL/GenBank/DDBJ databases">
        <title>The Genome Sequence of Spizellomyces punctatus strain DAOM BR117.</title>
        <authorList>
            <consortium name="The Broad Institute Genome Sequencing Platform"/>
            <person name="Russ C."/>
            <person name="Cuomo C."/>
            <person name="Shea T."/>
            <person name="Young S.K."/>
            <person name="Zeng Q."/>
            <person name="Koehrsen M."/>
            <person name="Haas B."/>
            <person name="Borodovsky M."/>
            <person name="Guigo R."/>
            <person name="Alvarado L."/>
            <person name="Berlin A."/>
            <person name="Bochicchio J."/>
            <person name="Borenstein D."/>
            <person name="Chapman S."/>
            <person name="Chen Z."/>
            <person name="Engels R."/>
            <person name="Freedman E."/>
            <person name="Gellesch M."/>
            <person name="Goldberg J."/>
            <person name="Griggs A."/>
            <person name="Gujja S."/>
            <person name="Heiman D."/>
            <person name="Hepburn T."/>
            <person name="Howarth C."/>
            <person name="Jen D."/>
            <person name="Larson L."/>
            <person name="Lewis B."/>
            <person name="Mehta T."/>
            <person name="Park D."/>
            <person name="Pearson M."/>
            <person name="Roberts A."/>
            <person name="Saif S."/>
            <person name="Shenoy N."/>
            <person name="Sisk P."/>
            <person name="Stolte C."/>
            <person name="Sykes S."/>
            <person name="Thomson T."/>
            <person name="Walk T."/>
            <person name="White J."/>
            <person name="Yandava C."/>
            <person name="Burger G."/>
            <person name="Gray M.W."/>
            <person name="Holland P.W.H."/>
            <person name="King N."/>
            <person name="Lang F.B.F."/>
            <person name="Roger A.J."/>
            <person name="Ruiz-Trillo I."/>
            <person name="Lander E."/>
            <person name="Nusbaum C."/>
        </authorList>
    </citation>
    <scope>NUCLEOTIDE SEQUENCE [LARGE SCALE GENOMIC DNA]</scope>
    <source>
        <strain evidence="2 3">DAOM BR117</strain>
    </source>
</reference>
<dbReference type="AlphaFoldDB" id="A0A0L0H5P8"/>
<dbReference type="RefSeq" id="XP_016604577.1">
    <property type="nucleotide sequence ID" value="XM_016756280.1"/>
</dbReference>
<feature type="compositionally biased region" description="Basic and acidic residues" evidence="1">
    <location>
        <begin position="185"/>
        <end position="200"/>
    </location>
</feature>
<accession>A0A0L0H5P8</accession>
<dbReference type="InParanoid" id="A0A0L0H5P8"/>
<proteinExistence type="predicted"/>
<sequence>MKTEVVVDTPIVLSKRSPRTKDMERSPQTNGATRQLTPLRPSSRSSSTPDPILSQTLWDTMSRTTPQLTQLRRSSGSSSTPDPILSQTLRDTMSGTSRQLTPLRPSSRSSSTPDPILSQTLRDTMRAKGYGKRADPRSQVSSTSKPSPASKSIVVIDSPPKKTRVYVENPVPKTPASVPQKKYKLPSERVRNGREDEAGGSRRTSSAGHLSIKPRPLVVPALTSFISADGTPVPALQREQEDTPKSHQSVKSKRSRDSTPNDQPTRKKIRTSSSSRSSFIDEGKIGPKPPIYRIGDVVWVTAHLNLTEPNDSFTIKDQKSPEQSHEINLKVLKEDLTYWPAVITSVYLPSTDPTAFEDVWVTPISFVSNRIIIPAHRYHNIASAWTGKAYGVHLVTTQLQFTILEECLHPFAWMCKPATRLSPNFVRSIQTEDALLHTFLRAVNMACEYARQVIFVYGRAPRIVSEGIGPGSVTWDEVQVGTERIMTGDVIRASTPKYPRGLFEIERIRWTRGQPVTFVVCAVAMVKAKEGEENDVTYFMEVGIPYVLRKRRADSFEIPFGNVLGRFYPGMSEVNGRVGPREKMQVSDRLIELK</sequence>
<organism evidence="2 3">
    <name type="scientific">Spizellomyces punctatus (strain DAOM BR117)</name>
    <dbReference type="NCBI Taxonomy" id="645134"/>
    <lineage>
        <taxon>Eukaryota</taxon>
        <taxon>Fungi</taxon>
        <taxon>Fungi incertae sedis</taxon>
        <taxon>Chytridiomycota</taxon>
        <taxon>Chytridiomycota incertae sedis</taxon>
        <taxon>Chytridiomycetes</taxon>
        <taxon>Spizellomycetales</taxon>
        <taxon>Spizellomycetaceae</taxon>
        <taxon>Spizellomyces</taxon>
    </lineage>
</organism>
<feature type="compositionally biased region" description="Low complexity" evidence="1">
    <location>
        <begin position="36"/>
        <end position="49"/>
    </location>
</feature>
<feature type="compositionally biased region" description="Polar residues" evidence="1">
    <location>
        <begin position="53"/>
        <end position="96"/>
    </location>
</feature>
<dbReference type="VEuPathDB" id="FungiDB:SPPG_08125"/>
<dbReference type="EMBL" id="KQ257468">
    <property type="protein sequence ID" value="KNC96537.1"/>
    <property type="molecule type" value="Genomic_DNA"/>
</dbReference>
<keyword evidence="3" id="KW-1185">Reference proteome</keyword>